<gene>
    <name evidence="2" type="ORF">COV29_02270</name>
</gene>
<evidence type="ECO:0000256" key="1">
    <source>
        <dbReference type="ARBA" id="ARBA00001928"/>
    </source>
</evidence>
<proteinExistence type="predicted"/>
<comment type="caution">
    <text evidence="2">The sequence shown here is derived from an EMBL/GenBank/DDBJ whole genome shotgun (WGS) entry which is preliminary data.</text>
</comment>
<comment type="cofactor">
    <cofactor evidence="1">
        <name>pyruvate</name>
        <dbReference type="ChEBI" id="CHEBI:15361"/>
    </cofactor>
</comment>
<evidence type="ECO:0000313" key="3">
    <source>
        <dbReference type="Proteomes" id="UP000228496"/>
    </source>
</evidence>
<dbReference type="GO" id="GO:0004014">
    <property type="term" value="F:adenosylmethionine decarboxylase activity"/>
    <property type="evidence" value="ECO:0007669"/>
    <property type="project" value="InterPro"/>
</dbReference>
<dbReference type="InterPro" id="IPR003826">
    <property type="entry name" value="AdoMetDC_fam_prok"/>
</dbReference>
<accession>A0A2J0Q7L2</accession>
<evidence type="ECO:0000313" key="2">
    <source>
        <dbReference type="EMBL" id="PJE51077.1"/>
    </source>
</evidence>
<name>A0A2J0Q7L2_9BACT</name>
<organism evidence="2 3">
    <name type="scientific">Candidatus Yanofskybacteria bacterium CG10_big_fil_rev_8_21_14_0_10_36_16</name>
    <dbReference type="NCBI Taxonomy" id="1975096"/>
    <lineage>
        <taxon>Bacteria</taxon>
        <taxon>Candidatus Yanofskyibacteriota</taxon>
    </lineage>
</organism>
<dbReference type="Pfam" id="PF02675">
    <property type="entry name" value="AdoMet_dc"/>
    <property type="match status" value="1"/>
</dbReference>
<reference evidence="2 3" key="1">
    <citation type="submission" date="2017-09" db="EMBL/GenBank/DDBJ databases">
        <title>Depth-based differentiation of microbial function through sediment-hosted aquifers and enrichment of novel symbionts in the deep terrestrial subsurface.</title>
        <authorList>
            <person name="Probst A.J."/>
            <person name="Ladd B."/>
            <person name="Jarett J.K."/>
            <person name="Geller-Mcgrath D.E."/>
            <person name="Sieber C.M."/>
            <person name="Emerson J.B."/>
            <person name="Anantharaman K."/>
            <person name="Thomas B.C."/>
            <person name="Malmstrom R."/>
            <person name="Stieglmeier M."/>
            <person name="Klingl A."/>
            <person name="Woyke T."/>
            <person name="Ryan C.M."/>
            <person name="Banfield J.F."/>
        </authorList>
    </citation>
    <scope>NUCLEOTIDE SEQUENCE [LARGE SCALE GENOMIC DNA]</scope>
    <source>
        <strain evidence="2">CG10_big_fil_rev_8_21_14_0_10_36_16</strain>
    </source>
</reference>
<dbReference type="GO" id="GO:0008295">
    <property type="term" value="P:spermidine biosynthetic process"/>
    <property type="evidence" value="ECO:0007669"/>
    <property type="project" value="InterPro"/>
</dbReference>
<sequence length="118" mass="13568">MKNIAPDIMRQRLLVEAKYTIDVSEETVKDFLFALTKELKLRVYGDPIVHTADGHGKIENSGYDAFIPLIDSGIYIGVWTRQKFLSSVIYTCTSFSPDDAVEFIKKYFKTTEIVFKEF</sequence>
<dbReference type="Proteomes" id="UP000228496">
    <property type="component" value="Unassembled WGS sequence"/>
</dbReference>
<protein>
    <submittedName>
        <fullName evidence="2">Uncharacterized protein</fullName>
    </submittedName>
</protein>
<dbReference type="AlphaFoldDB" id="A0A2J0Q7L2"/>
<dbReference type="EMBL" id="PCXQ01000004">
    <property type="protein sequence ID" value="PJE51077.1"/>
    <property type="molecule type" value="Genomic_DNA"/>
</dbReference>
<dbReference type="Gene3D" id="3.60.90.10">
    <property type="entry name" value="S-adenosylmethionine decarboxylase"/>
    <property type="match status" value="1"/>
</dbReference>